<name>A0A0J6WGA1_9MYCO</name>
<dbReference type="STRING" id="37916.MCHLDSM_01457"/>
<feature type="region of interest" description="Disordered" evidence="1">
    <location>
        <begin position="99"/>
        <end position="204"/>
    </location>
</feature>
<evidence type="ECO:0000313" key="2">
    <source>
        <dbReference type="EMBL" id="KMO82305.1"/>
    </source>
</evidence>
<keyword evidence="3" id="KW-1185">Reference proteome</keyword>
<evidence type="ECO:0000313" key="3">
    <source>
        <dbReference type="Proteomes" id="UP000036513"/>
    </source>
</evidence>
<dbReference type="AlphaFoldDB" id="A0A0J6WGA1"/>
<feature type="compositionally biased region" description="Polar residues" evidence="1">
    <location>
        <begin position="107"/>
        <end position="124"/>
    </location>
</feature>
<evidence type="ECO:0008006" key="4">
    <source>
        <dbReference type="Google" id="ProtNLM"/>
    </source>
</evidence>
<proteinExistence type="predicted"/>
<dbReference type="EMBL" id="JYNL01000010">
    <property type="protein sequence ID" value="KMO82305.1"/>
    <property type="molecule type" value="Genomic_DNA"/>
</dbReference>
<organism evidence="2 3">
    <name type="scientific">Mycolicibacterium chlorophenolicum</name>
    <dbReference type="NCBI Taxonomy" id="37916"/>
    <lineage>
        <taxon>Bacteria</taxon>
        <taxon>Bacillati</taxon>
        <taxon>Actinomycetota</taxon>
        <taxon>Actinomycetes</taxon>
        <taxon>Mycobacteriales</taxon>
        <taxon>Mycobacteriaceae</taxon>
        <taxon>Mycolicibacterium</taxon>
    </lineage>
</organism>
<sequence length="263" mass="28443">MTGGSGSFDKFGWLKALHSDTTLPDKHFRLAVVIGVTYTRADGSGWFVELDALAAALPGGLSRRRLVEALRGLEERGYLVESDRSGGGRGVTAKRWFNLRKPPTPASGVSVNRDLWTTTETPDASGTGFGETPDASVRNPRRQRPKPLTPASHKVAFDQHERPPTGTSTGTSSGGAPSTSDAEPAPFCPRHPAGTQENCPRCGDHRRAHDAWEARRRSRSCDAKQARRDAIEQCPDCDEFGQVDCGNAVANCRHPNLAREESA</sequence>
<protein>
    <recommendedName>
        <fullName evidence="4">Helix-turn-helix domain-containing protein</fullName>
    </recommendedName>
</protein>
<accession>A0A0J6WGA1</accession>
<feature type="compositionally biased region" description="Low complexity" evidence="1">
    <location>
        <begin position="164"/>
        <end position="180"/>
    </location>
</feature>
<comment type="caution">
    <text evidence="2">The sequence shown here is derived from an EMBL/GenBank/DDBJ whole genome shotgun (WGS) entry which is preliminary data.</text>
</comment>
<evidence type="ECO:0000256" key="1">
    <source>
        <dbReference type="SAM" id="MobiDB-lite"/>
    </source>
</evidence>
<reference evidence="2 3" key="1">
    <citation type="journal article" date="2015" name="Genome Biol. Evol.">
        <title>Characterization of Three Mycobacterium spp. with Potential Use in Bioremediation by Genome Sequencing and Comparative Genomics.</title>
        <authorList>
            <person name="Das S."/>
            <person name="Pettersson B.M."/>
            <person name="Behra P.R."/>
            <person name="Ramesh M."/>
            <person name="Dasgupta S."/>
            <person name="Bhattacharya A."/>
            <person name="Kirsebom L.A."/>
        </authorList>
    </citation>
    <scope>NUCLEOTIDE SEQUENCE [LARGE SCALE GENOMIC DNA]</scope>
    <source>
        <strain evidence="2 3">DSM 43826</strain>
    </source>
</reference>
<dbReference type="PATRIC" id="fig|37916.4.peg.1355"/>
<gene>
    <name evidence="2" type="ORF">MCHLDSM_01457</name>
</gene>
<dbReference type="Proteomes" id="UP000036513">
    <property type="component" value="Unassembled WGS sequence"/>
</dbReference>